<reference evidence="2" key="2">
    <citation type="submission" date="2015-01" db="EMBL/GenBank/DDBJ databases">
        <title>Evolutionary Origins and Diversification of the Mycorrhizal Mutualists.</title>
        <authorList>
            <consortium name="DOE Joint Genome Institute"/>
            <consortium name="Mycorrhizal Genomics Consortium"/>
            <person name="Kohler A."/>
            <person name="Kuo A."/>
            <person name="Nagy L.G."/>
            <person name="Floudas D."/>
            <person name="Copeland A."/>
            <person name="Barry K.W."/>
            <person name="Cichocki N."/>
            <person name="Veneault-Fourrey C."/>
            <person name="LaButti K."/>
            <person name="Lindquist E.A."/>
            <person name="Lipzen A."/>
            <person name="Lundell T."/>
            <person name="Morin E."/>
            <person name="Murat C."/>
            <person name="Riley R."/>
            <person name="Ohm R."/>
            <person name="Sun H."/>
            <person name="Tunlid A."/>
            <person name="Henrissat B."/>
            <person name="Grigoriev I.V."/>
            <person name="Hibbett D.S."/>
            <person name="Martin F."/>
        </authorList>
    </citation>
    <scope>NUCLEOTIDE SEQUENCE [LARGE SCALE GENOMIC DNA]</scope>
    <source>
        <strain evidence="2">Ve08.2h10</strain>
    </source>
</reference>
<organism evidence="1 2">
    <name type="scientific">Paxillus rubicundulus Ve08.2h10</name>
    <dbReference type="NCBI Taxonomy" id="930991"/>
    <lineage>
        <taxon>Eukaryota</taxon>
        <taxon>Fungi</taxon>
        <taxon>Dikarya</taxon>
        <taxon>Basidiomycota</taxon>
        <taxon>Agaricomycotina</taxon>
        <taxon>Agaricomycetes</taxon>
        <taxon>Agaricomycetidae</taxon>
        <taxon>Boletales</taxon>
        <taxon>Paxilineae</taxon>
        <taxon>Paxillaceae</taxon>
        <taxon>Paxillus</taxon>
    </lineage>
</organism>
<dbReference type="AlphaFoldDB" id="A0A0D0BTP9"/>
<evidence type="ECO:0000313" key="2">
    <source>
        <dbReference type="Proteomes" id="UP000054538"/>
    </source>
</evidence>
<reference evidence="1 2" key="1">
    <citation type="submission" date="2014-04" db="EMBL/GenBank/DDBJ databases">
        <authorList>
            <consortium name="DOE Joint Genome Institute"/>
            <person name="Kuo A."/>
            <person name="Kohler A."/>
            <person name="Jargeat P."/>
            <person name="Nagy L.G."/>
            <person name="Floudas D."/>
            <person name="Copeland A."/>
            <person name="Barry K.W."/>
            <person name="Cichocki N."/>
            <person name="Veneault-Fourrey C."/>
            <person name="LaButti K."/>
            <person name="Lindquist E.A."/>
            <person name="Lipzen A."/>
            <person name="Lundell T."/>
            <person name="Morin E."/>
            <person name="Murat C."/>
            <person name="Sun H."/>
            <person name="Tunlid A."/>
            <person name="Henrissat B."/>
            <person name="Grigoriev I.V."/>
            <person name="Hibbett D.S."/>
            <person name="Martin F."/>
            <person name="Nordberg H.P."/>
            <person name="Cantor M.N."/>
            <person name="Hua S.X."/>
        </authorList>
    </citation>
    <scope>NUCLEOTIDE SEQUENCE [LARGE SCALE GENOMIC DNA]</scope>
    <source>
        <strain evidence="1 2">Ve08.2h10</strain>
    </source>
</reference>
<dbReference type="HOGENOM" id="CLU_3087899_0_0_1"/>
<keyword evidence="2" id="KW-1185">Reference proteome</keyword>
<name>A0A0D0BTP9_9AGAM</name>
<dbReference type="Proteomes" id="UP000054538">
    <property type="component" value="Unassembled WGS sequence"/>
</dbReference>
<dbReference type="EMBL" id="KN828540">
    <property type="protein sequence ID" value="KIK74817.1"/>
    <property type="molecule type" value="Genomic_DNA"/>
</dbReference>
<sequence>MPSDQGTRAKAKATVLAAVGTEFAVLHTKKFGPLQVIHASMFNGDISALLPL</sequence>
<dbReference type="InParanoid" id="A0A0D0BTP9"/>
<proteinExistence type="predicted"/>
<protein>
    <submittedName>
        <fullName evidence="1">Uncharacterized protein</fullName>
    </submittedName>
</protein>
<evidence type="ECO:0000313" key="1">
    <source>
        <dbReference type="EMBL" id="KIK74817.1"/>
    </source>
</evidence>
<gene>
    <name evidence="1" type="ORF">PAXRUDRAFT_19512</name>
</gene>
<accession>A0A0D0BTP9</accession>